<reference evidence="2 3" key="1">
    <citation type="submission" date="2018-04" db="EMBL/GenBank/DDBJ databases">
        <authorList>
            <person name="Zhang X."/>
            <person name="Yuan J."/>
            <person name="Li F."/>
            <person name="Xiang J."/>
        </authorList>
    </citation>
    <scope>NUCLEOTIDE SEQUENCE [LARGE SCALE GENOMIC DNA]</scope>
    <source>
        <tissue evidence="2">Muscle</tissue>
    </source>
</reference>
<feature type="compositionally biased region" description="Low complexity" evidence="1">
    <location>
        <begin position="491"/>
        <end position="501"/>
    </location>
</feature>
<feature type="region of interest" description="Disordered" evidence="1">
    <location>
        <begin position="65"/>
        <end position="93"/>
    </location>
</feature>
<protein>
    <submittedName>
        <fullName evidence="2">Uncharacterized protein</fullName>
    </submittedName>
</protein>
<comment type="caution">
    <text evidence="2">The sequence shown here is derived from an EMBL/GenBank/DDBJ whole genome shotgun (WGS) entry which is preliminary data.</text>
</comment>
<reference evidence="2 3" key="2">
    <citation type="submission" date="2019-01" db="EMBL/GenBank/DDBJ databases">
        <title>The decoding of complex shrimp genome reveals the adaptation for benthos swimmer, frequently molting mechanism and breeding impact on genome.</title>
        <authorList>
            <person name="Sun Y."/>
            <person name="Gao Y."/>
            <person name="Yu Y."/>
        </authorList>
    </citation>
    <scope>NUCLEOTIDE SEQUENCE [LARGE SCALE GENOMIC DNA]</scope>
    <source>
        <tissue evidence="2">Muscle</tissue>
    </source>
</reference>
<feature type="compositionally biased region" description="Low complexity" evidence="1">
    <location>
        <begin position="529"/>
        <end position="560"/>
    </location>
</feature>
<feature type="compositionally biased region" description="Basic and acidic residues" evidence="1">
    <location>
        <begin position="424"/>
        <end position="472"/>
    </location>
</feature>
<keyword evidence="3" id="KW-1185">Reference proteome</keyword>
<evidence type="ECO:0000256" key="1">
    <source>
        <dbReference type="SAM" id="MobiDB-lite"/>
    </source>
</evidence>
<name>A0A423TI57_PENVA</name>
<dbReference type="OrthoDB" id="10442647at2759"/>
<organism evidence="2 3">
    <name type="scientific">Penaeus vannamei</name>
    <name type="common">Whiteleg shrimp</name>
    <name type="synonym">Litopenaeus vannamei</name>
    <dbReference type="NCBI Taxonomy" id="6689"/>
    <lineage>
        <taxon>Eukaryota</taxon>
        <taxon>Metazoa</taxon>
        <taxon>Ecdysozoa</taxon>
        <taxon>Arthropoda</taxon>
        <taxon>Crustacea</taxon>
        <taxon>Multicrustacea</taxon>
        <taxon>Malacostraca</taxon>
        <taxon>Eumalacostraca</taxon>
        <taxon>Eucarida</taxon>
        <taxon>Decapoda</taxon>
        <taxon>Dendrobranchiata</taxon>
        <taxon>Penaeoidea</taxon>
        <taxon>Penaeidae</taxon>
        <taxon>Penaeus</taxon>
    </lineage>
</organism>
<feature type="compositionally biased region" description="Basic and acidic residues" evidence="1">
    <location>
        <begin position="332"/>
        <end position="343"/>
    </location>
</feature>
<feature type="region of interest" description="Disordered" evidence="1">
    <location>
        <begin position="331"/>
        <end position="563"/>
    </location>
</feature>
<sequence length="604" mass="63870">MGLNARTIRSKMADSTQVRRQTQRRLISYSDSVESVGVGNTSFHAEFLSVYLSIVLSESNTGCQGGARQLSNVRPRSTGRSAARSPSGDVSQPIRSQISDLLQSHWLISRGISSSLDFRACPRRQQKSRRHESASHSQHHVTALCNVAAGGSSVDGVLSVSAGDGTTARFRVTTSDLAPDGVTEGPGRCQVSLEDEGVSDGTTGAPFTQSDPSGQDEALGGDPTAGVTSYTPMTSQESAPWLEGVTSSRHDLKCTLTRTHTAFTLQHTYLHPGRYDLLARFQDTHAPSYWEVVAEVVVKELLEITLGPAKVLALGAEGAAAHAHISLTPILDTRRPPTDHEDFTAQPATHLSPPATHLSPPTRAHEAFTPPGRTSGGSDAAGPLAPTPAPQPFLAGGPSPAHDPQLCPGGVLSWAWSFGDDTGPDTKTDSRRREEMETHEDARVMKEGEDERMAGIIKTEGRESGGGRDGRGRQGGLITGANGIDEDRGASGDAGAKASAAAREELKERENIEKAKAKGAPPEAEDDTTASTSTTATSSSSSSSNTHGPDTSSPAPSSTTVHHTYHKPGLYNFSAQVLCDGRPRWRKPVAGAFLVRCRSGAWKS</sequence>
<feature type="non-terminal residue" evidence="2">
    <location>
        <position position="604"/>
    </location>
</feature>
<evidence type="ECO:0000313" key="3">
    <source>
        <dbReference type="Proteomes" id="UP000283509"/>
    </source>
</evidence>
<feature type="compositionally biased region" description="Polar residues" evidence="1">
    <location>
        <begin position="69"/>
        <end position="80"/>
    </location>
</feature>
<feature type="region of interest" description="Disordered" evidence="1">
    <location>
        <begin position="193"/>
        <end position="225"/>
    </location>
</feature>
<dbReference type="EMBL" id="QCYY01001689">
    <property type="protein sequence ID" value="ROT76141.1"/>
    <property type="molecule type" value="Genomic_DNA"/>
</dbReference>
<proteinExistence type="predicted"/>
<evidence type="ECO:0000313" key="2">
    <source>
        <dbReference type="EMBL" id="ROT76141.1"/>
    </source>
</evidence>
<gene>
    <name evidence="2" type="ORF">C7M84_005283</name>
</gene>
<accession>A0A423TI57</accession>
<dbReference type="Proteomes" id="UP000283509">
    <property type="component" value="Unassembled WGS sequence"/>
</dbReference>
<feature type="compositionally biased region" description="Basic and acidic residues" evidence="1">
    <location>
        <begin position="502"/>
        <end position="516"/>
    </location>
</feature>
<dbReference type="AlphaFoldDB" id="A0A423TI57"/>
<feature type="compositionally biased region" description="Polar residues" evidence="1">
    <location>
        <begin position="200"/>
        <end position="213"/>
    </location>
</feature>